<dbReference type="CDD" id="cd10141">
    <property type="entry name" value="CopZ-like_Fer2_BFD-like"/>
    <property type="match status" value="1"/>
</dbReference>
<organism evidence="2 3">
    <name type="scientific">Anaeromicrobium sediminis</name>
    <dbReference type="NCBI Taxonomy" id="1478221"/>
    <lineage>
        <taxon>Bacteria</taxon>
        <taxon>Bacillati</taxon>
        <taxon>Bacillota</taxon>
        <taxon>Clostridia</taxon>
        <taxon>Peptostreptococcales</taxon>
        <taxon>Thermotaleaceae</taxon>
        <taxon>Anaeromicrobium</taxon>
    </lineage>
</organism>
<evidence type="ECO:0000313" key="3">
    <source>
        <dbReference type="Proteomes" id="UP000216024"/>
    </source>
</evidence>
<accession>A0A267MCY4</accession>
<reference evidence="2 3" key="1">
    <citation type="submission" date="2017-06" db="EMBL/GenBank/DDBJ databases">
        <title>Draft genome sequence of anaerobic fermentative bacterium Anaeromicrobium sediminis DY2726D isolated from West Pacific Ocean sediments.</title>
        <authorList>
            <person name="Zeng X."/>
        </authorList>
    </citation>
    <scope>NUCLEOTIDE SEQUENCE [LARGE SCALE GENOMIC DNA]</scope>
    <source>
        <strain evidence="2 3">DY2726D</strain>
    </source>
</reference>
<dbReference type="Proteomes" id="UP000216024">
    <property type="component" value="Unassembled WGS sequence"/>
</dbReference>
<sequence>MKDNRHISEKEYFLCKDSKCDVVYYSGNVVIEKDKIKVPVAFKEDANPKYICYCSEITEEKVIRVVREHGARTIVEVNKIAGTMGKCNCEIENPSGKCCGSEILKIIEKED</sequence>
<keyword evidence="3" id="KW-1185">Reference proteome</keyword>
<gene>
    <name evidence="2" type="ORF">CCE28_20465</name>
</gene>
<dbReference type="OrthoDB" id="95698at2"/>
<dbReference type="AlphaFoldDB" id="A0A267MCY4"/>
<name>A0A267MCY4_9FIRM</name>
<proteinExistence type="predicted"/>
<dbReference type="EMBL" id="NIBG01000032">
    <property type="protein sequence ID" value="PAB56725.1"/>
    <property type="molecule type" value="Genomic_DNA"/>
</dbReference>
<dbReference type="Gene3D" id="2.20.25.270">
    <property type="match status" value="1"/>
</dbReference>
<dbReference type="Gene3D" id="1.10.10.1100">
    <property type="entry name" value="BFD-like [2Fe-2S]-binding domain"/>
    <property type="match status" value="1"/>
</dbReference>
<dbReference type="InterPro" id="IPR041854">
    <property type="entry name" value="BFD-like_2Fe2S-bd_dom_sf"/>
</dbReference>
<dbReference type="InterPro" id="IPR040890">
    <property type="entry name" value="Znf_CopZ"/>
</dbReference>
<feature type="domain" description="CopZ zinc binding" evidence="1">
    <location>
        <begin position="7"/>
        <end position="37"/>
    </location>
</feature>
<dbReference type="Pfam" id="PF18423">
    <property type="entry name" value="zf_CopZ"/>
    <property type="match status" value="1"/>
</dbReference>
<evidence type="ECO:0000259" key="1">
    <source>
        <dbReference type="Pfam" id="PF18423"/>
    </source>
</evidence>
<evidence type="ECO:0000313" key="2">
    <source>
        <dbReference type="EMBL" id="PAB56725.1"/>
    </source>
</evidence>
<comment type="caution">
    <text evidence="2">The sequence shown here is derived from an EMBL/GenBank/DDBJ whole genome shotgun (WGS) entry which is preliminary data.</text>
</comment>
<protein>
    <recommendedName>
        <fullName evidence="1">CopZ zinc binding domain-containing protein</fullName>
    </recommendedName>
</protein>